<gene>
    <name evidence="3" type="ORF">ACFPYJ_27560</name>
</gene>
<sequence>MNIWISGANRGLGYEAAAEAIRRGHSVIACCRNPQKDGERLYALQDHCPGRVVIAELSITDEAMVEKHAAQLQEQGTRIDAIINNAAVLVGREHSLEELQLDNMRSSFEINVFAPMNVVKHLLPFMKQRADESAEPAVIMNVSSEAGSIHHAYGGDYPYAMSKAALNMFSQQLRSYVEARGIHVYSVHPGWMRTDMGGANAPTDPADSARGMLDLIEQRVEAHTRLAFIDYLGRPMDI</sequence>
<dbReference type="SUPFAM" id="SSF51735">
    <property type="entry name" value="NAD(P)-binding Rossmann-fold domains"/>
    <property type="match status" value="1"/>
</dbReference>
<proteinExistence type="inferred from homology"/>
<dbReference type="PANTHER" id="PTHR43544">
    <property type="entry name" value="SHORT-CHAIN DEHYDROGENASE/REDUCTASE"/>
    <property type="match status" value="1"/>
</dbReference>
<dbReference type="PRINTS" id="PR00080">
    <property type="entry name" value="SDRFAMILY"/>
</dbReference>
<dbReference type="Pfam" id="PF00106">
    <property type="entry name" value="adh_short"/>
    <property type="match status" value="1"/>
</dbReference>
<evidence type="ECO:0000256" key="2">
    <source>
        <dbReference type="RuleBase" id="RU000363"/>
    </source>
</evidence>
<organism evidence="3 4">
    <name type="scientific">Paenibacillus solisilvae</name>
    <dbReference type="NCBI Taxonomy" id="2486751"/>
    <lineage>
        <taxon>Bacteria</taxon>
        <taxon>Bacillati</taxon>
        <taxon>Bacillota</taxon>
        <taxon>Bacilli</taxon>
        <taxon>Bacillales</taxon>
        <taxon>Paenibacillaceae</taxon>
        <taxon>Paenibacillus</taxon>
    </lineage>
</organism>
<dbReference type="InterPro" id="IPR020904">
    <property type="entry name" value="Sc_DH/Rdtase_CS"/>
</dbReference>
<dbReference type="Proteomes" id="UP001596047">
    <property type="component" value="Unassembled WGS sequence"/>
</dbReference>
<comment type="caution">
    <text evidence="3">The sequence shown here is derived from an EMBL/GenBank/DDBJ whole genome shotgun (WGS) entry which is preliminary data.</text>
</comment>
<evidence type="ECO:0000256" key="1">
    <source>
        <dbReference type="ARBA" id="ARBA00006484"/>
    </source>
</evidence>
<dbReference type="PANTHER" id="PTHR43544:SF12">
    <property type="entry name" value="NAD(P)-BINDING ROSSMANN-FOLD SUPERFAMILY PROTEIN"/>
    <property type="match status" value="1"/>
</dbReference>
<dbReference type="PRINTS" id="PR00081">
    <property type="entry name" value="GDHRDH"/>
</dbReference>
<keyword evidence="4" id="KW-1185">Reference proteome</keyword>
<dbReference type="InterPro" id="IPR051468">
    <property type="entry name" value="Fungal_SecMetab_SDRs"/>
</dbReference>
<evidence type="ECO:0000313" key="3">
    <source>
        <dbReference type="EMBL" id="MFC5652796.1"/>
    </source>
</evidence>
<comment type="similarity">
    <text evidence="1 2">Belongs to the short-chain dehydrogenases/reductases (SDR) family.</text>
</comment>
<reference evidence="4" key="1">
    <citation type="journal article" date="2019" name="Int. J. Syst. Evol. Microbiol.">
        <title>The Global Catalogue of Microorganisms (GCM) 10K type strain sequencing project: providing services to taxonomists for standard genome sequencing and annotation.</title>
        <authorList>
            <consortium name="The Broad Institute Genomics Platform"/>
            <consortium name="The Broad Institute Genome Sequencing Center for Infectious Disease"/>
            <person name="Wu L."/>
            <person name="Ma J."/>
        </authorList>
    </citation>
    <scope>NUCLEOTIDE SEQUENCE [LARGE SCALE GENOMIC DNA]</scope>
    <source>
        <strain evidence="4">CGMCC 1.3240</strain>
    </source>
</reference>
<protein>
    <submittedName>
        <fullName evidence="3">SDR family NAD(P)-dependent oxidoreductase</fullName>
    </submittedName>
</protein>
<dbReference type="Gene3D" id="3.40.50.720">
    <property type="entry name" value="NAD(P)-binding Rossmann-like Domain"/>
    <property type="match status" value="1"/>
</dbReference>
<dbReference type="InterPro" id="IPR002347">
    <property type="entry name" value="SDR_fam"/>
</dbReference>
<dbReference type="PROSITE" id="PS00061">
    <property type="entry name" value="ADH_SHORT"/>
    <property type="match status" value="1"/>
</dbReference>
<dbReference type="InterPro" id="IPR036291">
    <property type="entry name" value="NAD(P)-bd_dom_sf"/>
</dbReference>
<accession>A0ABW0W7V9</accession>
<dbReference type="EMBL" id="JBHSOW010000106">
    <property type="protein sequence ID" value="MFC5652796.1"/>
    <property type="molecule type" value="Genomic_DNA"/>
</dbReference>
<dbReference type="RefSeq" id="WP_379191450.1">
    <property type="nucleotide sequence ID" value="NZ_JBHSOW010000106.1"/>
</dbReference>
<evidence type="ECO:0000313" key="4">
    <source>
        <dbReference type="Proteomes" id="UP001596047"/>
    </source>
</evidence>
<name>A0ABW0W7V9_9BACL</name>